<evidence type="ECO:0008006" key="5">
    <source>
        <dbReference type="Google" id="ProtNLM"/>
    </source>
</evidence>
<evidence type="ECO:0000256" key="1">
    <source>
        <dbReference type="SAM" id="Phobius"/>
    </source>
</evidence>
<keyword evidence="2" id="KW-0732">Signal</keyword>
<dbReference type="STRING" id="573570.F7310_07900"/>
<keyword evidence="4" id="KW-1185">Reference proteome</keyword>
<evidence type="ECO:0000313" key="3">
    <source>
        <dbReference type="EMBL" id="API87289.1"/>
    </source>
</evidence>
<feature type="signal peptide" evidence="2">
    <location>
        <begin position="1"/>
        <end position="21"/>
    </location>
</feature>
<proteinExistence type="predicted"/>
<gene>
    <name evidence="3" type="ORF">F7310_07900</name>
</gene>
<evidence type="ECO:0000256" key="2">
    <source>
        <dbReference type="SAM" id="SignalP"/>
    </source>
</evidence>
<dbReference type="EMBL" id="CP016796">
    <property type="protein sequence ID" value="API87289.1"/>
    <property type="molecule type" value="Genomic_DNA"/>
</dbReference>
<dbReference type="KEGG" id="frx:F7310_07900"/>
<dbReference type="OrthoDB" id="5605705at2"/>
<keyword evidence="1" id="KW-0812">Transmembrane</keyword>
<evidence type="ECO:0000313" key="4">
    <source>
        <dbReference type="Proteomes" id="UP000184222"/>
    </source>
</evidence>
<accession>A0A1L4BTX4</accession>
<feature type="transmembrane region" description="Helical" evidence="1">
    <location>
        <begin position="120"/>
        <end position="152"/>
    </location>
</feature>
<feature type="chain" id="PRO_5013041063" description="DUF4328 domain-containing protein" evidence="2">
    <location>
        <begin position="22"/>
        <end position="171"/>
    </location>
</feature>
<dbReference type="AlphaFoldDB" id="A0A1L4BTX4"/>
<reference evidence="3 4" key="1">
    <citation type="journal article" date="2016" name="Appl. Environ. Microbiol.">
        <title>Whole genome relationships among Francisella bacteria of diverse origin define new species and provide specific regions for detection.</title>
        <authorList>
            <person name="Challacombe J.F."/>
            <person name="Petersen J.M."/>
            <person name="Gallegos-Graves V."/>
            <person name="Hodge D."/>
            <person name="Pillai S."/>
            <person name="Kuske C.R."/>
        </authorList>
    </citation>
    <scope>NUCLEOTIDE SEQUENCE [LARGE SCALE GENOMIC DNA]</scope>
    <source>
        <strain evidence="4">TX07-7310</strain>
    </source>
</reference>
<feature type="transmembrane region" description="Helical" evidence="1">
    <location>
        <begin position="31"/>
        <end position="57"/>
    </location>
</feature>
<dbReference type="Proteomes" id="UP000184222">
    <property type="component" value="Chromosome"/>
</dbReference>
<keyword evidence="1" id="KW-0472">Membrane</keyword>
<name>A0A1L4BTX4_9GAMM</name>
<feature type="transmembrane region" description="Helical" evidence="1">
    <location>
        <begin position="78"/>
        <end position="100"/>
    </location>
</feature>
<protein>
    <recommendedName>
        <fullName evidence="5">DUF4328 domain-containing protein</fullName>
    </recommendedName>
</protein>
<organism evidence="3 4">
    <name type="scientific">Francisella uliginis</name>
    <dbReference type="NCBI Taxonomy" id="573570"/>
    <lineage>
        <taxon>Bacteria</taxon>
        <taxon>Pseudomonadati</taxon>
        <taxon>Pseudomonadota</taxon>
        <taxon>Gammaproteobacteria</taxon>
        <taxon>Thiotrichales</taxon>
        <taxon>Francisellaceae</taxon>
        <taxon>Francisella</taxon>
    </lineage>
</organism>
<sequence length="171" mass="19232">MFKNLLIIFSSLTGLSSIAMAADYNNYQNSAGAILLPIIIFLIFFAIYIFISVRYIMSQQSLSNAYSDANQTDKISGAWFWTQLVPLWNMVAIIVCVTKISEQAKTFSKNTGATAIYNPTLFYCYFGISFLSMIPLIGLVAILASFILWIIFWVNLSSSKKQVLDHMSQKC</sequence>
<keyword evidence="1" id="KW-1133">Transmembrane helix</keyword>
<dbReference type="RefSeq" id="WP_072713055.1">
    <property type="nucleotide sequence ID" value="NZ_CP016796.1"/>
</dbReference>